<dbReference type="PROSITE" id="PS51841">
    <property type="entry name" value="LTD"/>
    <property type="match status" value="1"/>
</dbReference>
<evidence type="ECO:0000259" key="3">
    <source>
        <dbReference type="PROSITE" id="PS51841"/>
    </source>
</evidence>
<dbReference type="SUPFAM" id="SSF74853">
    <property type="entry name" value="Lamin A/C globular tail domain"/>
    <property type="match status" value="1"/>
</dbReference>
<keyword evidence="2" id="KW-0732">Signal</keyword>
<dbReference type="NCBIfam" id="TIGR03501">
    <property type="entry name" value="GlyGly_CTERM"/>
    <property type="match status" value="1"/>
</dbReference>
<protein>
    <submittedName>
        <fullName evidence="4">Extracellular exonuclease ExeM</fullName>
    </submittedName>
</protein>
<dbReference type="RefSeq" id="WP_248939359.1">
    <property type="nucleotide sequence ID" value="NZ_JAKIKS010000017.1"/>
</dbReference>
<feature type="signal peptide" evidence="2">
    <location>
        <begin position="1"/>
        <end position="23"/>
    </location>
</feature>
<dbReference type="Pfam" id="PF03372">
    <property type="entry name" value="Exo_endo_phos"/>
    <property type="match status" value="1"/>
</dbReference>
<dbReference type="Proteomes" id="UP001203423">
    <property type="component" value="Unassembled WGS sequence"/>
</dbReference>
<dbReference type="EMBL" id="JAKIKS010000017">
    <property type="protein sequence ID" value="MCL1124075.1"/>
    <property type="molecule type" value="Genomic_DNA"/>
</dbReference>
<dbReference type="PANTHER" id="PTHR42834">
    <property type="entry name" value="ENDONUCLEASE/EXONUCLEASE/PHOSPHATASE FAMILY PROTEIN (AFU_ORTHOLOGUE AFUA_3G09210)"/>
    <property type="match status" value="1"/>
</dbReference>
<dbReference type="NCBIfam" id="NF033681">
    <property type="entry name" value="ExeM_NucH_DNase"/>
    <property type="match status" value="1"/>
</dbReference>
<dbReference type="Pfam" id="PF00932">
    <property type="entry name" value="LTD"/>
    <property type="match status" value="1"/>
</dbReference>
<evidence type="ECO:0000256" key="1">
    <source>
        <dbReference type="SAM" id="MobiDB-lite"/>
    </source>
</evidence>
<accession>A0ABT0L9N9</accession>
<dbReference type="CDD" id="cd04486">
    <property type="entry name" value="YhcR_OBF_like"/>
    <property type="match status" value="1"/>
</dbReference>
<comment type="caution">
    <text evidence="4">The sequence shown here is derived from an EMBL/GenBank/DDBJ whole genome shotgun (WGS) entry which is preliminary data.</text>
</comment>
<keyword evidence="4" id="KW-0269">Exonuclease</keyword>
<dbReference type="InterPro" id="IPR001322">
    <property type="entry name" value="Lamin_tail_dom"/>
</dbReference>
<dbReference type="InterPro" id="IPR047971">
    <property type="entry name" value="ExeM-like"/>
</dbReference>
<dbReference type="InterPro" id="IPR005135">
    <property type="entry name" value="Endo/exonuclease/phosphatase"/>
</dbReference>
<dbReference type="InterPro" id="IPR036415">
    <property type="entry name" value="Lamin_tail_dom_sf"/>
</dbReference>
<sequence>MYNTKTTIISAAIAAMLPTMAQADVIISEYVEGSSNNKAIELYNSGDSAVDLSTYSLVRYKDGDTEASDSVTLEGEIAAGAVKVIHHSSAVLGLDESVDAMTGSLVFNGGDAVGLLNGDVVVDVVGDVPTESGWGQDTTFARNTDALTASAAFVASQWTALDKDTFSGLGTVSNEGDTPDPIEVEPFVCADHTLTPIYTVQGTGTTSPLIDEDTFESASEVTVKGIVTARGESLFKGFYLQDVEGDGVAETSDGIFVYLGEEAPASIQPGVEVCVQGLVKEYYDLTQIDIKDEQKMEVGAQGETLTATSFYVNEGDSLQAALERFEGMKIKLEATNELLVSRSFSYDYDASRNNMMLSHKSPLMKPTQVYAPLSEEAIALAEANRLNQLFIESDYKAGSGVVPYFNEFNAETGYIRIGDTIADLEGMVSYSYGQYRLVVTNTLEETNFIHNNDRLDTPEAASLGDIRVASFNVLNYFTHAIEGDANPSGSNRGAESEADMVLQRTKIVNAIIAMNADIVGLMEIENNGYGEKSAIQNLLTALNSGLEKEQAYQFIEITDADKYDGQYLGSDAIAVGLLYRPSTVTPVGDAFVIETPEQHAPDTIIARIKDGQAEANPAYDKYQRHSLAQTFSINDESLTVVVNHLKSKGSACLEDWIEGVESSDPADLQGRCNEFRVSAATVLGDALSTVEGDILVIGDMNAYGLEDPIRVLTDYDAETSDSAIYTASHTTLAGEVFDTEAREIKQGYGFINLNTEAHGAATYSYNYSGELGNLDHALGNTSVAERVVAIEDWHINSVESNMFEYSSKYTGDLVKSDNAFSASDHDPVIIALDYTEEEPEVEPEIDTGSKSSSDGGSLGFLGLGLLSLLGLSRRKR</sequence>
<feature type="compositionally biased region" description="Acidic residues" evidence="1">
    <location>
        <begin position="836"/>
        <end position="845"/>
    </location>
</feature>
<feature type="chain" id="PRO_5046780643" evidence="2">
    <location>
        <begin position="24"/>
        <end position="876"/>
    </location>
</feature>
<keyword evidence="4" id="KW-0540">Nuclease</keyword>
<evidence type="ECO:0000313" key="4">
    <source>
        <dbReference type="EMBL" id="MCL1124075.1"/>
    </source>
</evidence>
<evidence type="ECO:0000256" key="2">
    <source>
        <dbReference type="SAM" id="SignalP"/>
    </source>
</evidence>
<feature type="domain" description="LTD" evidence="3">
    <location>
        <begin position="18"/>
        <end position="129"/>
    </location>
</feature>
<dbReference type="SUPFAM" id="SSF56219">
    <property type="entry name" value="DNase I-like"/>
    <property type="match status" value="1"/>
</dbReference>
<dbReference type="InterPro" id="IPR036691">
    <property type="entry name" value="Endo/exonu/phosph_ase_sf"/>
</dbReference>
<keyword evidence="4" id="KW-0378">Hydrolase</keyword>
<dbReference type="InterPro" id="IPR020008">
    <property type="entry name" value="GlyGly_CTERM"/>
</dbReference>
<keyword evidence="5" id="KW-1185">Reference proteome</keyword>
<dbReference type="NCBIfam" id="NF033680">
    <property type="entry name" value="exonuc_ExeM-GG"/>
    <property type="match status" value="1"/>
</dbReference>
<name>A0ABT0L9N9_9GAMM</name>
<feature type="region of interest" description="Disordered" evidence="1">
    <location>
        <begin position="836"/>
        <end position="856"/>
    </location>
</feature>
<proteinExistence type="predicted"/>
<dbReference type="PANTHER" id="PTHR42834:SF1">
    <property type="entry name" value="ENDONUCLEASE_EXONUCLEASE_PHOSPHATASE FAMILY PROTEIN (AFU_ORTHOLOGUE AFUA_3G09210)"/>
    <property type="match status" value="1"/>
</dbReference>
<organism evidence="4 5">
    <name type="scientific">Shewanella surugensis</name>
    <dbReference type="NCBI Taxonomy" id="212020"/>
    <lineage>
        <taxon>Bacteria</taxon>
        <taxon>Pseudomonadati</taxon>
        <taxon>Pseudomonadota</taxon>
        <taxon>Gammaproteobacteria</taxon>
        <taxon>Alteromonadales</taxon>
        <taxon>Shewanellaceae</taxon>
        <taxon>Shewanella</taxon>
    </lineage>
</organism>
<dbReference type="GO" id="GO:0004527">
    <property type="term" value="F:exonuclease activity"/>
    <property type="evidence" value="ECO:0007669"/>
    <property type="project" value="UniProtKB-KW"/>
</dbReference>
<reference evidence="4 5" key="1">
    <citation type="submission" date="2022-01" db="EMBL/GenBank/DDBJ databases">
        <title>Whole genome-based taxonomy of the Shewanellaceae.</title>
        <authorList>
            <person name="Martin-Rodriguez A.J."/>
        </authorList>
    </citation>
    <scope>NUCLEOTIDE SEQUENCE [LARGE SCALE GENOMIC DNA]</scope>
    <source>
        <strain evidence="4 5">DSM 17177</strain>
    </source>
</reference>
<dbReference type="Gene3D" id="3.60.10.10">
    <property type="entry name" value="Endonuclease/exonuclease/phosphatase"/>
    <property type="match status" value="1"/>
</dbReference>
<gene>
    <name evidence="4" type="primary">exeM</name>
    <name evidence="4" type="ORF">L2764_06185</name>
</gene>
<evidence type="ECO:0000313" key="5">
    <source>
        <dbReference type="Proteomes" id="UP001203423"/>
    </source>
</evidence>